<protein>
    <submittedName>
        <fullName evidence="1">Uncharacterized protein</fullName>
    </submittedName>
</protein>
<comment type="caution">
    <text evidence="1">The sequence shown here is derived from an EMBL/GenBank/DDBJ whole genome shotgun (WGS) entry which is preliminary data.</text>
</comment>
<accession>X0TBR5</accession>
<gene>
    <name evidence="1" type="ORF">S01H1_02339</name>
</gene>
<proteinExistence type="predicted"/>
<dbReference type="EMBL" id="BARS01001117">
    <property type="protein sequence ID" value="GAF85627.1"/>
    <property type="molecule type" value="Genomic_DNA"/>
</dbReference>
<reference evidence="1" key="1">
    <citation type="journal article" date="2014" name="Front. Microbiol.">
        <title>High frequency of phylogenetically diverse reductive dehalogenase-homologous genes in deep subseafloor sedimentary metagenomes.</title>
        <authorList>
            <person name="Kawai M."/>
            <person name="Futagami T."/>
            <person name="Toyoda A."/>
            <person name="Takaki Y."/>
            <person name="Nishi S."/>
            <person name="Hori S."/>
            <person name="Arai W."/>
            <person name="Tsubouchi T."/>
            <person name="Morono Y."/>
            <person name="Uchiyama I."/>
            <person name="Ito T."/>
            <person name="Fujiyama A."/>
            <person name="Inagaki F."/>
            <person name="Takami H."/>
        </authorList>
    </citation>
    <scope>NUCLEOTIDE SEQUENCE</scope>
    <source>
        <strain evidence="1">Expedition CK06-06</strain>
    </source>
</reference>
<organism evidence="1">
    <name type="scientific">marine sediment metagenome</name>
    <dbReference type="NCBI Taxonomy" id="412755"/>
    <lineage>
        <taxon>unclassified sequences</taxon>
        <taxon>metagenomes</taxon>
        <taxon>ecological metagenomes</taxon>
    </lineage>
</organism>
<dbReference type="InterPro" id="IPR011050">
    <property type="entry name" value="Pectin_lyase_fold/virulence"/>
</dbReference>
<sequence>MKRTSFSLLTIGLIVLLASLFFHDSTSVRSLSQVTITPTAFNYLPFVAKNWSPPPTLSILLGHNNVEQGLFLDYGGDMDTEVVSVGSPPTEARRTGNSQVLPSPDGNQVADYYMQFRADDGAIFAGDPTTRIRIEVEYLDQGTDTFMIQYDALSGGPLGDGRFKDTGSVIKTDTGRFQTAVFTLCDAYFANRDHGADFRIDDRGDGAEIIRRVTVTLLPLPPGPAVINVDSCGASPWDTNPDSDAIQTCVDRACNGDTVTFTSGVHSPGYQGYRVDKTIFLVATTAKSDLTFTSTDPANHALLQATADLKGFVVRLFARSRVPNPGDIDDITI</sequence>
<feature type="non-terminal residue" evidence="1">
    <location>
        <position position="333"/>
    </location>
</feature>
<evidence type="ECO:0000313" key="1">
    <source>
        <dbReference type="EMBL" id="GAF85627.1"/>
    </source>
</evidence>
<dbReference type="SUPFAM" id="SSF51126">
    <property type="entry name" value="Pectin lyase-like"/>
    <property type="match status" value="1"/>
</dbReference>
<dbReference type="AlphaFoldDB" id="X0TBR5"/>
<name>X0TBR5_9ZZZZ</name>